<name>A0ABV8REM8_9SPHN</name>
<proteinExistence type="inferred from homology"/>
<comment type="similarity">
    <text evidence="2">Belongs to the cation diffusion facilitator (CDF) transporter (TC 2.A.4) family.</text>
</comment>
<keyword evidence="3" id="KW-0813">Transport</keyword>
<dbReference type="PANTHER" id="PTHR43840:SF41">
    <property type="entry name" value="CATION-EFFLUX PUMP FIEF"/>
    <property type="match status" value="1"/>
</dbReference>
<dbReference type="SUPFAM" id="SSF161111">
    <property type="entry name" value="Cation efflux protein transmembrane domain-like"/>
    <property type="match status" value="1"/>
</dbReference>
<comment type="caution">
    <text evidence="11">The sequence shown here is derived from an EMBL/GenBank/DDBJ whole genome shotgun (WGS) entry which is preliminary data.</text>
</comment>
<dbReference type="InterPro" id="IPR036837">
    <property type="entry name" value="Cation_efflux_CTD_sf"/>
</dbReference>
<evidence type="ECO:0000256" key="6">
    <source>
        <dbReference type="ARBA" id="ARBA00022989"/>
    </source>
</evidence>
<evidence type="ECO:0000313" key="11">
    <source>
        <dbReference type="EMBL" id="MFC4291350.1"/>
    </source>
</evidence>
<feature type="transmembrane region" description="Helical" evidence="8">
    <location>
        <begin position="50"/>
        <end position="72"/>
    </location>
</feature>
<comment type="subcellular location">
    <subcellularLocation>
        <location evidence="1">Membrane</location>
        <topology evidence="1">Multi-pass membrane protein</topology>
    </subcellularLocation>
</comment>
<dbReference type="RefSeq" id="WP_381421110.1">
    <property type="nucleotide sequence ID" value="NZ_JBHSDH010000011.1"/>
</dbReference>
<reference evidence="12" key="1">
    <citation type="journal article" date="2019" name="Int. J. Syst. Evol. Microbiol.">
        <title>The Global Catalogue of Microorganisms (GCM) 10K type strain sequencing project: providing services to taxonomists for standard genome sequencing and annotation.</title>
        <authorList>
            <consortium name="The Broad Institute Genomics Platform"/>
            <consortium name="The Broad Institute Genome Sequencing Center for Infectious Disease"/>
            <person name="Wu L."/>
            <person name="Ma J."/>
        </authorList>
    </citation>
    <scope>NUCLEOTIDE SEQUENCE [LARGE SCALE GENOMIC DNA]</scope>
    <source>
        <strain evidence="12">CECT 8531</strain>
    </source>
</reference>
<feature type="transmembrane region" description="Helical" evidence="8">
    <location>
        <begin position="126"/>
        <end position="146"/>
    </location>
</feature>
<dbReference type="NCBIfam" id="TIGR01297">
    <property type="entry name" value="CDF"/>
    <property type="match status" value="1"/>
</dbReference>
<dbReference type="InterPro" id="IPR058533">
    <property type="entry name" value="Cation_efflux_TM"/>
</dbReference>
<evidence type="ECO:0000256" key="4">
    <source>
        <dbReference type="ARBA" id="ARBA00022475"/>
    </source>
</evidence>
<dbReference type="SUPFAM" id="SSF160240">
    <property type="entry name" value="Cation efflux protein cytoplasmic domain-like"/>
    <property type="match status" value="1"/>
</dbReference>
<feature type="domain" description="Cation efflux protein transmembrane" evidence="9">
    <location>
        <begin position="26"/>
        <end position="219"/>
    </location>
</feature>
<dbReference type="Pfam" id="PF01545">
    <property type="entry name" value="Cation_efflux"/>
    <property type="match status" value="1"/>
</dbReference>
<feature type="transmembrane region" description="Helical" evidence="8">
    <location>
        <begin position="170"/>
        <end position="188"/>
    </location>
</feature>
<dbReference type="Pfam" id="PF16916">
    <property type="entry name" value="ZT_dimer"/>
    <property type="match status" value="1"/>
</dbReference>
<feature type="transmembrane region" description="Helical" evidence="8">
    <location>
        <begin position="93"/>
        <end position="114"/>
    </location>
</feature>
<dbReference type="InterPro" id="IPR027470">
    <property type="entry name" value="Cation_efflux_CTD"/>
</dbReference>
<keyword evidence="12" id="KW-1185">Reference proteome</keyword>
<organism evidence="11 12">
    <name type="scientific">Sphingorhabdus arenilitoris</name>
    <dbReference type="NCBI Taxonomy" id="1490041"/>
    <lineage>
        <taxon>Bacteria</taxon>
        <taxon>Pseudomonadati</taxon>
        <taxon>Pseudomonadota</taxon>
        <taxon>Alphaproteobacteria</taxon>
        <taxon>Sphingomonadales</taxon>
        <taxon>Sphingomonadaceae</taxon>
        <taxon>Sphingorhabdus</taxon>
    </lineage>
</organism>
<keyword evidence="4" id="KW-1003">Cell membrane</keyword>
<evidence type="ECO:0000259" key="10">
    <source>
        <dbReference type="Pfam" id="PF16916"/>
    </source>
</evidence>
<evidence type="ECO:0000256" key="8">
    <source>
        <dbReference type="SAM" id="Phobius"/>
    </source>
</evidence>
<accession>A0ABV8REM8</accession>
<evidence type="ECO:0000256" key="3">
    <source>
        <dbReference type="ARBA" id="ARBA00022448"/>
    </source>
</evidence>
<feature type="transmembrane region" description="Helical" evidence="8">
    <location>
        <begin position="194"/>
        <end position="211"/>
    </location>
</feature>
<keyword evidence="7 8" id="KW-0472">Membrane</keyword>
<evidence type="ECO:0000313" key="12">
    <source>
        <dbReference type="Proteomes" id="UP001595887"/>
    </source>
</evidence>
<evidence type="ECO:0000256" key="1">
    <source>
        <dbReference type="ARBA" id="ARBA00004141"/>
    </source>
</evidence>
<keyword evidence="6 8" id="KW-1133">Transmembrane helix</keyword>
<dbReference type="Proteomes" id="UP001595887">
    <property type="component" value="Unassembled WGS sequence"/>
</dbReference>
<keyword evidence="5 8" id="KW-0812">Transmembrane</keyword>
<evidence type="ECO:0000256" key="7">
    <source>
        <dbReference type="ARBA" id="ARBA00023136"/>
    </source>
</evidence>
<dbReference type="Gene3D" id="1.20.1510.10">
    <property type="entry name" value="Cation efflux protein transmembrane domain"/>
    <property type="match status" value="1"/>
</dbReference>
<evidence type="ECO:0000256" key="2">
    <source>
        <dbReference type="ARBA" id="ARBA00008114"/>
    </source>
</evidence>
<dbReference type="InterPro" id="IPR027469">
    <property type="entry name" value="Cation_efflux_TMD_sf"/>
</dbReference>
<gene>
    <name evidence="11" type="ORF">ACFOWX_02860</name>
</gene>
<evidence type="ECO:0000259" key="9">
    <source>
        <dbReference type="Pfam" id="PF01545"/>
    </source>
</evidence>
<dbReference type="InterPro" id="IPR050291">
    <property type="entry name" value="CDF_Transporter"/>
</dbReference>
<dbReference type="Gene3D" id="3.30.70.1350">
    <property type="entry name" value="Cation efflux protein, cytoplasmic domain"/>
    <property type="match status" value="1"/>
</dbReference>
<protein>
    <submittedName>
        <fullName evidence="11">Cation diffusion facilitator family transporter</fullName>
    </submittedName>
</protein>
<evidence type="ECO:0000256" key="5">
    <source>
        <dbReference type="ARBA" id="ARBA00022692"/>
    </source>
</evidence>
<sequence length="327" mass="35641">MSGVHIHDHGHSHTHGHGSMTTKAAIASVSVALFLLVIKLFAAAQTGSVAMLGSLADTGLDLVASLVTLFAVRYAMQPADNEHRFGHGKAEALSALFQVMLIAASALAIAWRAIERLRGGAQTTEAEYGIGVSLIAIVVTLGLLAYQRMVIKRTGSVAIHADHVHYQTDLLLNMAVIAAIILDTILSVKGADAMFGLGIAAWLLFGAWRAASSAIDHLMDREWPIEKRQKFIEVAMTHPELKGIHDLRTRSSGSDDFCQFHVWVNPNMTVLEAHRVMDEVEAKLMAEFPGVEVLIHPDPEGHKDEMGYIPSETVEHHAHHDDHSHQH</sequence>
<feature type="domain" description="Cation efflux protein cytoplasmic" evidence="10">
    <location>
        <begin position="226"/>
        <end position="300"/>
    </location>
</feature>
<dbReference type="InterPro" id="IPR002524">
    <property type="entry name" value="Cation_efflux"/>
</dbReference>
<feature type="transmembrane region" description="Helical" evidence="8">
    <location>
        <begin position="24"/>
        <end position="44"/>
    </location>
</feature>
<dbReference type="PANTHER" id="PTHR43840">
    <property type="entry name" value="MITOCHONDRIAL METAL TRANSPORTER 1-RELATED"/>
    <property type="match status" value="1"/>
</dbReference>
<dbReference type="EMBL" id="JBHSDH010000011">
    <property type="protein sequence ID" value="MFC4291350.1"/>
    <property type="molecule type" value="Genomic_DNA"/>
</dbReference>